<dbReference type="GO" id="GO:0031982">
    <property type="term" value="C:vesicle"/>
    <property type="evidence" value="ECO:0007669"/>
    <property type="project" value="TreeGrafter"/>
</dbReference>
<evidence type="ECO:0000256" key="3">
    <source>
        <dbReference type="ARBA" id="ARBA00022704"/>
    </source>
</evidence>
<feature type="chain" id="PRO_5043888433" description="Cystatin domain-containing protein" evidence="5">
    <location>
        <begin position="24"/>
        <end position="806"/>
    </location>
</feature>
<dbReference type="AlphaFoldDB" id="A0AAV7XY45"/>
<sequence>MASPTRTWALFVLSLSCALVCRGQSAGNDEYMRQLGYEVETRVDPGAAENEEITLVGLESNIKDAGDMSLSTEVPTGTVNEASEPTVVRKKVPCLGCPTEVDITIPENLKALHKLLEEPLSTMDSTSEYRFSRPHILSATKQVESSIKYVITFEVLRTWCSINDPPKNRDECLPQVENSRICVVEVIDKSGTQYAAYNNCTNDFEKEMSNKNWESHESAYHGGSPSNDGELISVDMKMPEVFQSNEKMDEEGMQDNSQEIEDTQEVEDARVQRSANFGSLRDVDKSEQDLISQFAALAVKTLDDVDPDNRKRIVLGVTEAKKQIVNGIMYHLVIEVGTSSCQGNEGTKSNTNCVENQLYPRKICRVQIHRSWADESPLNAKVVKSECADVWPEDFPYEAVPSERVRRSTQENWPSTDGWKKYELDDRSQGDCFDKVMISFRDVLDVKDVTKVATVRDAHTRVNKESQQPEMVVTIVLTDPETLKMFGDVKKPMVVSSRVVCTQRLKRSPGVPGGLSEADVNDPFVKEITNFGMSKVQESINSPFHHALVRIIELQKQVVAGTLYHYKVEIAPTSCYKADAQNKDCTPPTNSEQLMICSFKVWDQPWTGRREVQDLNCGSSRSKREVVERLRSQDVEDPYVKELASFALTEIDKGLQSPYQQKIIRVVEAKSQVVAGTLMHLKLELVTTNCLKQENVPSDNCVYNSDEASTMCSLKVWDRSWLKKRLLQDLQCGRTRSKRDVSTSNFLDVNVKDPYVIESANYALEEIDKQTNTPYRHKLLHISTAQVEVGSILLSFVCICQIMGFY</sequence>
<dbReference type="SUPFAM" id="SSF54403">
    <property type="entry name" value="Cystatin/monellin"/>
    <property type="match status" value="5"/>
</dbReference>
<dbReference type="FunFam" id="3.10.450.10:FF:000004">
    <property type="entry name" value="Cystatin C"/>
    <property type="match status" value="1"/>
</dbReference>
<dbReference type="SMART" id="SM00043">
    <property type="entry name" value="CY"/>
    <property type="match status" value="3"/>
</dbReference>
<feature type="domain" description="Cystatin" evidence="6">
    <location>
        <begin position="510"/>
        <end position="618"/>
    </location>
</feature>
<dbReference type="CDD" id="cd00042">
    <property type="entry name" value="CY"/>
    <property type="match status" value="4"/>
</dbReference>
<organism evidence="7 8">
    <name type="scientific">Megalurothrips usitatus</name>
    <name type="common">bean blossom thrips</name>
    <dbReference type="NCBI Taxonomy" id="439358"/>
    <lineage>
        <taxon>Eukaryota</taxon>
        <taxon>Metazoa</taxon>
        <taxon>Ecdysozoa</taxon>
        <taxon>Arthropoda</taxon>
        <taxon>Hexapoda</taxon>
        <taxon>Insecta</taxon>
        <taxon>Pterygota</taxon>
        <taxon>Neoptera</taxon>
        <taxon>Paraneoptera</taxon>
        <taxon>Thysanoptera</taxon>
        <taxon>Terebrantia</taxon>
        <taxon>Thripoidea</taxon>
        <taxon>Thripidae</taxon>
        <taxon>Megalurothrips</taxon>
    </lineage>
</organism>
<dbReference type="InterPro" id="IPR018073">
    <property type="entry name" value="Prot_inh_cystat_CS"/>
</dbReference>
<dbReference type="Gene3D" id="3.10.450.10">
    <property type="match status" value="5"/>
</dbReference>
<keyword evidence="4" id="KW-1015">Disulfide bond</keyword>
<dbReference type="Proteomes" id="UP001075354">
    <property type="component" value="Chromosome 4"/>
</dbReference>
<evidence type="ECO:0000256" key="1">
    <source>
        <dbReference type="ARBA" id="ARBA00009403"/>
    </source>
</evidence>
<comment type="caution">
    <text evidence="7">The sequence shown here is derived from an EMBL/GenBank/DDBJ whole genome shotgun (WGS) entry which is preliminary data.</text>
</comment>
<dbReference type="PROSITE" id="PS00287">
    <property type="entry name" value="CYSTATIN"/>
    <property type="match status" value="2"/>
</dbReference>
<dbReference type="PROSITE" id="PS51257">
    <property type="entry name" value="PROKAR_LIPOPROTEIN"/>
    <property type="match status" value="1"/>
</dbReference>
<evidence type="ECO:0000259" key="6">
    <source>
        <dbReference type="SMART" id="SM00043"/>
    </source>
</evidence>
<feature type="signal peptide" evidence="5">
    <location>
        <begin position="1"/>
        <end position="23"/>
    </location>
</feature>
<evidence type="ECO:0000313" key="7">
    <source>
        <dbReference type="EMBL" id="KAJ1528577.1"/>
    </source>
</evidence>
<dbReference type="EMBL" id="JAPTSV010000004">
    <property type="protein sequence ID" value="KAJ1528577.1"/>
    <property type="molecule type" value="Genomic_DNA"/>
</dbReference>
<keyword evidence="3" id="KW-0789">Thiol protease inhibitor</keyword>
<feature type="domain" description="Cystatin" evidence="6">
    <location>
        <begin position="625"/>
        <end position="733"/>
    </location>
</feature>
<accession>A0AAV7XY45</accession>
<protein>
    <recommendedName>
        <fullName evidence="6">Cystatin domain-containing protein</fullName>
    </recommendedName>
</protein>
<name>A0AAV7XY45_9NEOP</name>
<gene>
    <name evidence="7" type="ORF">ONE63_006981</name>
</gene>
<comment type="similarity">
    <text evidence="1">Belongs to the cystatin family.</text>
</comment>
<dbReference type="InterPro" id="IPR000010">
    <property type="entry name" value="Cystatin_dom"/>
</dbReference>
<evidence type="ECO:0000313" key="8">
    <source>
        <dbReference type="Proteomes" id="UP001075354"/>
    </source>
</evidence>
<proteinExistence type="inferred from homology"/>
<dbReference type="InterPro" id="IPR046350">
    <property type="entry name" value="Cystatin_sf"/>
</dbReference>
<keyword evidence="2" id="KW-0646">Protease inhibitor</keyword>
<dbReference type="Pfam" id="PF00031">
    <property type="entry name" value="Cystatin"/>
    <property type="match status" value="3"/>
</dbReference>
<dbReference type="GO" id="GO:0005737">
    <property type="term" value="C:cytoplasm"/>
    <property type="evidence" value="ECO:0007669"/>
    <property type="project" value="TreeGrafter"/>
</dbReference>
<evidence type="ECO:0000256" key="5">
    <source>
        <dbReference type="SAM" id="SignalP"/>
    </source>
</evidence>
<dbReference type="GO" id="GO:0004869">
    <property type="term" value="F:cysteine-type endopeptidase inhibitor activity"/>
    <property type="evidence" value="ECO:0007669"/>
    <property type="project" value="UniProtKB-KW"/>
</dbReference>
<reference evidence="7" key="1">
    <citation type="submission" date="2022-12" db="EMBL/GenBank/DDBJ databases">
        <title>Chromosome-level genome assembly of the bean flower thrips Megalurothrips usitatus.</title>
        <authorList>
            <person name="Ma L."/>
            <person name="Liu Q."/>
            <person name="Li H."/>
            <person name="Cai W."/>
        </authorList>
    </citation>
    <scope>NUCLEOTIDE SEQUENCE</scope>
    <source>
        <strain evidence="7">Cailab_2022a</strain>
    </source>
</reference>
<dbReference type="PANTHER" id="PTHR46186:SF2">
    <property type="entry name" value="CYSTATIN"/>
    <property type="match status" value="1"/>
</dbReference>
<feature type="domain" description="Cystatin" evidence="6">
    <location>
        <begin position="93"/>
        <end position="201"/>
    </location>
</feature>
<keyword evidence="8" id="KW-1185">Reference proteome</keyword>
<evidence type="ECO:0000256" key="2">
    <source>
        <dbReference type="ARBA" id="ARBA00022690"/>
    </source>
</evidence>
<keyword evidence="5" id="KW-0732">Signal</keyword>
<dbReference type="GO" id="GO:0005615">
    <property type="term" value="C:extracellular space"/>
    <property type="evidence" value="ECO:0007669"/>
    <property type="project" value="TreeGrafter"/>
</dbReference>
<dbReference type="PANTHER" id="PTHR46186">
    <property type="entry name" value="CYSTATIN"/>
    <property type="match status" value="1"/>
</dbReference>
<evidence type="ECO:0000256" key="4">
    <source>
        <dbReference type="ARBA" id="ARBA00023157"/>
    </source>
</evidence>